<dbReference type="EMBL" id="NNAY01004058">
    <property type="protein sequence ID" value="OXU18431.1"/>
    <property type="molecule type" value="Genomic_DNA"/>
</dbReference>
<comment type="caution">
    <text evidence="5">The sequence shown here is derived from an EMBL/GenBank/DDBJ whole genome shotgun (WGS) entry which is preliminary data.</text>
</comment>
<keyword evidence="1" id="KW-0677">Repeat</keyword>
<accession>A0A232EJF0</accession>
<keyword evidence="2 3" id="KW-0040">ANK repeat</keyword>
<dbReference type="PROSITE" id="PS50297">
    <property type="entry name" value="ANK_REP_REGION"/>
    <property type="match status" value="1"/>
</dbReference>
<proteinExistence type="predicted"/>
<protein>
    <submittedName>
        <fullName evidence="5">Uncharacterized protein</fullName>
    </submittedName>
</protein>
<dbReference type="PANTHER" id="PTHR24198:SF165">
    <property type="entry name" value="ANKYRIN REPEAT-CONTAINING PROTEIN-RELATED"/>
    <property type="match status" value="1"/>
</dbReference>
<organism evidence="5 6">
    <name type="scientific">Trichomalopsis sarcophagae</name>
    <dbReference type="NCBI Taxonomy" id="543379"/>
    <lineage>
        <taxon>Eukaryota</taxon>
        <taxon>Metazoa</taxon>
        <taxon>Ecdysozoa</taxon>
        <taxon>Arthropoda</taxon>
        <taxon>Hexapoda</taxon>
        <taxon>Insecta</taxon>
        <taxon>Pterygota</taxon>
        <taxon>Neoptera</taxon>
        <taxon>Endopterygota</taxon>
        <taxon>Hymenoptera</taxon>
        <taxon>Apocrita</taxon>
        <taxon>Proctotrupomorpha</taxon>
        <taxon>Chalcidoidea</taxon>
        <taxon>Pteromalidae</taxon>
        <taxon>Pteromalinae</taxon>
        <taxon>Trichomalopsis</taxon>
    </lineage>
</organism>
<keyword evidence="4" id="KW-0812">Transmembrane</keyword>
<reference evidence="5 6" key="1">
    <citation type="journal article" date="2017" name="Curr. Biol.">
        <title>The Evolution of Venom by Co-option of Single-Copy Genes.</title>
        <authorList>
            <person name="Martinson E.O."/>
            <person name="Mrinalini"/>
            <person name="Kelkar Y.D."/>
            <person name="Chang C.H."/>
            <person name="Werren J.H."/>
        </authorList>
    </citation>
    <scope>NUCLEOTIDE SEQUENCE [LARGE SCALE GENOMIC DNA]</scope>
    <source>
        <strain evidence="5 6">Alberta</strain>
        <tissue evidence="5">Whole body</tissue>
    </source>
</reference>
<dbReference type="AlphaFoldDB" id="A0A232EJF0"/>
<dbReference type="Pfam" id="PF12796">
    <property type="entry name" value="Ank_2"/>
    <property type="match status" value="2"/>
</dbReference>
<dbReference type="PROSITE" id="PS50088">
    <property type="entry name" value="ANK_REPEAT"/>
    <property type="match status" value="2"/>
</dbReference>
<dbReference type="Proteomes" id="UP000215335">
    <property type="component" value="Unassembled WGS sequence"/>
</dbReference>
<evidence type="ECO:0000256" key="4">
    <source>
        <dbReference type="SAM" id="Phobius"/>
    </source>
</evidence>
<feature type="transmembrane region" description="Helical" evidence="4">
    <location>
        <begin position="103"/>
        <end position="124"/>
    </location>
</feature>
<dbReference type="Gene3D" id="1.25.40.20">
    <property type="entry name" value="Ankyrin repeat-containing domain"/>
    <property type="match status" value="2"/>
</dbReference>
<gene>
    <name evidence="5" type="ORF">TSAR_015778</name>
</gene>
<keyword evidence="4" id="KW-0472">Membrane</keyword>
<evidence type="ECO:0000313" key="6">
    <source>
        <dbReference type="Proteomes" id="UP000215335"/>
    </source>
</evidence>
<keyword evidence="6" id="KW-1185">Reference proteome</keyword>
<feature type="repeat" description="ANK" evidence="3">
    <location>
        <begin position="267"/>
        <end position="299"/>
    </location>
</feature>
<evidence type="ECO:0000313" key="5">
    <source>
        <dbReference type="EMBL" id="OXU18431.1"/>
    </source>
</evidence>
<name>A0A232EJF0_9HYME</name>
<dbReference type="SUPFAM" id="SSF48403">
    <property type="entry name" value="Ankyrin repeat"/>
    <property type="match status" value="2"/>
</dbReference>
<dbReference type="InterPro" id="IPR036770">
    <property type="entry name" value="Ankyrin_rpt-contain_sf"/>
</dbReference>
<dbReference type="PANTHER" id="PTHR24198">
    <property type="entry name" value="ANKYRIN REPEAT AND PROTEIN KINASE DOMAIN-CONTAINING PROTEIN"/>
    <property type="match status" value="1"/>
</dbReference>
<feature type="repeat" description="ANK" evidence="3">
    <location>
        <begin position="300"/>
        <end position="332"/>
    </location>
</feature>
<evidence type="ECO:0000256" key="1">
    <source>
        <dbReference type="ARBA" id="ARBA00022737"/>
    </source>
</evidence>
<dbReference type="InterPro" id="IPR002110">
    <property type="entry name" value="Ankyrin_rpt"/>
</dbReference>
<evidence type="ECO:0000256" key="3">
    <source>
        <dbReference type="PROSITE-ProRule" id="PRU00023"/>
    </source>
</evidence>
<dbReference type="STRING" id="543379.A0A232EJF0"/>
<dbReference type="SMART" id="SM00248">
    <property type="entry name" value="ANK"/>
    <property type="match status" value="9"/>
</dbReference>
<sequence>MRQALLSDKLFIVEACLKYYPRLEETSLDMVLTLAIQDHREELVKRILQLPIDWSIRCVKEQGSMLRVAILCRGIDILTQLINKGPKAGVNVNAKNTFGSTALMNKIVISLTVSMMAVYFWRWINKVLLRMTPNRNERILDVKIKLGQECEREARDLIYKWSLILQQVEVNSIMRQALLSDKPFIVEAYLKYYPRLEETSLDMVLTLAIQDHHEGLVKRILQLSIDWSIRCEKEQGSMLRAAILYRRIDIFTQLINKGASKYLLMYAGHELLERAMECENLDYLRLLVEAGVNTNARNTFGSTALMYAVDRGDMPVIRLLLEAGTDPSIINHFDQTPLERATRTKPEILELLLNYTHKTHNSSISEGYNVNSLSRNKRCPIVGAIVHQNNEALKILIKYKANLKVTSSKAENALHIAVRFGTIQAVEMILETGEGELNEVSSFGETVLTWAYKIDGASLYPIEKNVHFICNEFLPWNTPKIFIPLLAKGKMAAVWESLVHTWIPFIFSGYRRKLTIIMTKIISREGKRARTLIRILAPMIRPSEMREIIEGLVESSDLETIKFCLEIYPQKSVLCLTSAFTHVLNEGNEEMIKLLLDYKVDYTTLENCHIPAIH</sequence>
<evidence type="ECO:0000256" key="2">
    <source>
        <dbReference type="ARBA" id="ARBA00023043"/>
    </source>
</evidence>
<keyword evidence="4" id="KW-1133">Transmembrane helix</keyword>